<dbReference type="AlphaFoldDB" id="A0A2S3IJX1"/>
<organism evidence="2">
    <name type="scientific">Panicum hallii</name>
    <dbReference type="NCBI Taxonomy" id="206008"/>
    <lineage>
        <taxon>Eukaryota</taxon>
        <taxon>Viridiplantae</taxon>
        <taxon>Streptophyta</taxon>
        <taxon>Embryophyta</taxon>
        <taxon>Tracheophyta</taxon>
        <taxon>Spermatophyta</taxon>
        <taxon>Magnoliopsida</taxon>
        <taxon>Liliopsida</taxon>
        <taxon>Poales</taxon>
        <taxon>Poaceae</taxon>
        <taxon>PACMAD clade</taxon>
        <taxon>Panicoideae</taxon>
        <taxon>Panicodae</taxon>
        <taxon>Paniceae</taxon>
        <taxon>Panicinae</taxon>
        <taxon>Panicum</taxon>
        <taxon>Panicum sect. Panicum</taxon>
    </lineage>
</organism>
<dbReference type="Gramene" id="PAN45998">
    <property type="protein sequence ID" value="PAN45998"/>
    <property type="gene ID" value="PAHAL_9G156600"/>
</dbReference>
<proteinExistence type="predicted"/>
<gene>
    <name evidence="2" type="ORF">PAHAL_9G156600</name>
</gene>
<accession>A0A2S3IJX1</accession>
<feature type="compositionally biased region" description="Pro residues" evidence="1">
    <location>
        <begin position="12"/>
        <end position="27"/>
    </location>
</feature>
<reference evidence="2" key="1">
    <citation type="submission" date="2018-04" db="EMBL/GenBank/DDBJ databases">
        <title>WGS assembly of Panicum hallii.</title>
        <authorList>
            <person name="Lovell J."/>
            <person name="Jenkins J."/>
            <person name="Lowry D."/>
            <person name="Mamidi S."/>
            <person name="Sreedasyam A."/>
            <person name="Weng X."/>
            <person name="Barry K."/>
            <person name="Bonette J."/>
            <person name="Campitelli B."/>
            <person name="Daum C."/>
            <person name="Gordon S."/>
            <person name="Gould B."/>
            <person name="Lipzen A."/>
            <person name="Macqueen A."/>
            <person name="Palacio-Mejia J."/>
            <person name="Plott C."/>
            <person name="Shakirov E."/>
            <person name="Shu S."/>
            <person name="Yoshinaga Y."/>
            <person name="Zane M."/>
            <person name="Rokhsar D."/>
            <person name="Grimwood J."/>
            <person name="Schmutz J."/>
            <person name="Juenger T."/>
        </authorList>
    </citation>
    <scope>NUCLEOTIDE SEQUENCE [LARGE SCALE GENOMIC DNA]</scope>
    <source>
        <strain evidence="2">FIL2</strain>
    </source>
</reference>
<dbReference type="EMBL" id="CM008054">
    <property type="protein sequence ID" value="PAN45998.1"/>
    <property type="molecule type" value="Genomic_DNA"/>
</dbReference>
<name>A0A2S3IJX1_9POAL</name>
<protein>
    <submittedName>
        <fullName evidence="2">Uncharacterized protein</fullName>
    </submittedName>
</protein>
<feature type="compositionally biased region" description="Low complexity" evidence="1">
    <location>
        <begin position="28"/>
        <end position="41"/>
    </location>
</feature>
<feature type="compositionally biased region" description="Basic and acidic residues" evidence="1">
    <location>
        <begin position="42"/>
        <end position="54"/>
    </location>
</feature>
<feature type="region of interest" description="Disordered" evidence="1">
    <location>
        <begin position="1"/>
        <end position="102"/>
    </location>
</feature>
<sequence length="127" mass="13487">MAQGQGDGDMTTPPPPQRSRGTPPLPGRRPAAAAAARPDTAYIDHDDNMDDRDALFGFGNDDTAGGSQPQASPATPTDSASPSTASTTSVSKRGRKPTSDVWNDLEQLYKVTRGKRVRDGERCICEN</sequence>
<evidence type="ECO:0000313" key="2">
    <source>
        <dbReference type="EMBL" id="PAN45998.1"/>
    </source>
</evidence>
<feature type="compositionally biased region" description="Low complexity" evidence="1">
    <location>
        <begin position="69"/>
        <end position="91"/>
    </location>
</feature>
<evidence type="ECO:0000256" key="1">
    <source>
        <dbReference type="SAM" id="MobiDB-lite"/>
    </source>
</evidence>
<dbReference type="Proteomes" id="UP000243499">
    <property type="component" value="Chromosome 9"/>
</dbReference>